<dbReference type="Gene3D" id="2.160.20.10">
    <property type="entry name" value="Single-stranded right-handed beta-helix, Pectin lyase-like"/>
    <property type="match status" value="1"/>
</dbReference>
<keyword evidence="7" id="KW-0961">Cell wall biogenesis/degradation</keyword>
<name>A0ABD3JMI3_EUCGL</name>
<evidence type="ECO:0008006" key="14">
    <source>
        <dbReference type="Google" id="ProtNLM"/>
    </source>
</evidence>
<feature type="region of interest" description="Disordered" evidence="10">
    <location>
        <begin position="27"/>
        <end position="70"/>
    </location>
</feature>
<feature type="signal peptide" evidence="11">
    <location>
        <begin position="1"/>
        <end position="26"/>
    </location>
</feature>
<evidence type="ECO:0000256" key="6">
    <source>
        <dbReference type="ARBA" id="ARBA00023295"/>
    </source>
</evidence>
<keyword evidence="6 9" id="KW-0326">Glycosidase</keyword>
<sequence>MEKVQELVLVWIFLALFLQNASNVEGRHHCHKGHKKNPHKGSSSNPQMPPPPSPTYLPVPTVPSPEPCNSSSSGIFDVTTFGAVGNGLADDTPAFKAAWKAACAVESGVVLAPSGYTFAITSTNFSGPCKPGLVFQVDGVLLQPNGPDRWPKAHSKKQWLRFYQLNNMTLTGKGTIEGNGELWWDLPCKPHRGPNGTTLPGPCDSPVMIVFFMSANLAVNRLRIQNSPQFHMKFDVCLGVLVEKLSIYSPKLSPNTDGIHIGYTRSVGIYNSMISNGDDCISIGTGSSNVHIEGVTCGPSHGISIGSLGANNSQAWVSNITVRNAVIRDSDNGLRIKTWQGGSGSVTDISYENIRMQNVLNSIIVDQYYCSNKVCRNQSSAVYVSGLSYRNIKGTYNMIKPPIRFACSDAVGCTNIRISEVELLPHVGDLVDEPYCWNAFGVQETPTIPPVACLQNW</sequence>
<proteinExistence type="inferred from homology"/>
<keyword evidence="13" id="KW-1185">Reference proteome</keyword>
<keyword evidence="3" id="KW-0134">Cell wall</keyword>
<dbReference type="SUPFAM" id="SSF51126">
    <property type="entry name" value="Pectin lyase-like"/>
    <property type="match status" value="1"/>
</dbReference>
<keyword evidence="5 9" id="KW-0378">Hydrolase</keyword>
<feature type="compositionally biased region" description="Pro residues" evidence="10">
    <location>
        <begin position="47"/>
        <end position="66"/>
    </location>
</feature>
<feature type="chain" id="PRO_5044841882" description="Polygalacturonase" evidence="11">
    <location>
        <begin position="27"/>
        <end position="457"/>
    </location>
</feature>
<evidence type="ECO:0000256" key="9">
    <source>
        <dbReference type="RuleBase" id="RU361169"/>
    </source>
</evidence>
<dbReference type="AlphaFoldDB" id="A0ABD3JMI3"/>
<accession>A0ABD3JMI3</accession>
<comment type="similarity">
    <text evidence="2 9">Belongs to the glycosyl hydrolase 28 family.</text>
</comment>
<evidence type="ECO:0000256" key="7">
    <source>
        <dbReference type="ARBA" id="ARBA00023316"/>
    </source>
</evidence>
<evidence type="ECO:0000313" key="12">
    <source>
        <dbReference type="EMBL" id="KAL3727857.1"/>
    </source>
</evidence>
<dbReference type="Proteomes" id="UP001634007">
    <property type="component" value="Unassembled WGS sequence"/>
</dbReference>
<dbReference type="InterPro" id="IPR011050">
    <property type="entry name" value="Pectin_lyase_fold/virulence"/>
</dbReference>
<dbReference type="SMART" id="SM00710">
    <property type="entry name" value="PbH1"/>
    <property type="match status" value="5"/>
</dbReference>
<feature type="compositionally biased region" description="Basic residues" evidence="10">
    <location>
        <begin position="28"/>
        <end position="39"/>
    </location>
</feature>
<dbReference type="InterPro" id="IPR012334">
    <property type="entry name" value="Pectin_lyas_fold"/>
</dbReference>
<reference evidence="12 13" key="1">
    <citation type="submission" date="2024-11" db="EMBL/GenBank/DDBJ databases">
        <title>Chromosome-level genome assembly of Eucalyptus globulus Labill. provides insights into its genome evolution.</title>
        <authorList>
            <person name="Li X."/>
        </authorList>
    </citation>
    <scope>NUCLEOTIDE SEQUENCE [LARGE SCALE GENOMIC DNA]</scope>
    <source>
        <strain evidence="12">CL2024</strain>
        <tissue evidence="12">Fresh tender leaves</tissue>
    </source>
</reference>
<organism evidence="12 13">
    <name type="scientific">Eucalyptus globulus</name>
    <name type="common">Tasmanian blue gum</name>
    <dbReference type="NCBI Taxonomy" id="34317"/>
    <lineage>
        <taxon>Eukaryota</taxon>
        <taxon>Viridiplantae</taxon>
        <taxon>Streptophyta</taxon>
        <taxon>Embryophyta</taxon>
        <taxon>Tracheophyta</taxon>
        <taxon>Spermatophyta</taxon>
        <taxon>Magnoliopsida</taxon>
        <taxon>eudicotyledons</taxon>
        <taxon>Gunneridae</taxon>
        <taxon>Pentapetalae</taxon>
        <taxon>rosids</taxon>
        <taxon>malvids</taxon>
        <taxon>Myrtales</taxon>
        <taxon>Myrtaceae</taxon>
        <taxon>Myrtoideae</taxon>
        <taxon>Eucalypteae</taxon>
        <taxon>Eucalyptus</taxon>
    </lineage>
</organism>
<protein>
    <recommendedName>
        <fullName evidence="14">Polygalacturonase</fullName>
    </recommendedName>
</protein>
<evidence type="ECO:0000256" key="8">
    <source>
        <dbReference type="PROSITE-ProRule" id="PRU10052"/>
    </source>
</evidence>
<keyword evidence="11" id="KW-0732">Signal</keyword>
<evidence type="ECO:0000256" key="4">
    <source>
        <dbReference type="ARBA" id="ARBA00022525"/>
    </source>
</evidence>
<dbReference type="GO" id="GO:0071555">
    <property type="term" value="P:cell wall organization"/>
    <property type="evidence" value="ECO:0007669"/>
    <property type="project" value="UniProtKB-KW"/>
</dbReference>
<evidence type="ECO:0000256" key="10">
    <source>
        <dbReference type="SAM" id="MobiDB-lite"/>
    </source>
</evidence>
<dbReference type="Pfam" id="PF00295">
    <property type="entry name" value="Glyco_hydro_28"/>
    <property type="match status" value="1"/>
</dbReference>
<evidence type="ECO:0000256" key="1">
    <source>
        <dbReference type="ARBA" id="ARBA00004191"/>
    </source>
</evidence>
<gene>
    <name evidence="12" type="ORF">ACJRO7_032583</name>
</gene>
<dbReference type="GO" id="GO:0004553">
    <property type="term" value="F:hydrolase activity, hydrolyzing O-glycosyl compounds"/>
    <property type="evidence" value="ECO:0007669"/>
    <property type="project" value="UniProtKB-ARBA"/>
</dbReference>
<dbReference type="EMBL" id="JBJKBG010000008">
    <property type="protein sequence ID" value="KAL3727857.1"/>
    <property type="molecule type" value="Genomic_DNA"/>
</dbReference>
<feature type="active site" evidence="8">
    <location>
        <position position="301"/>
    </location>
</feature>
<dbReference type="PROSITE" id="PS00502">
    <property type="entry name" value="POLYGALACTURONASE"/>
    <property type="match status" value="1"/>
</dbReference>
<keyword evidence="4" id="KW-0964">Secreted</keyword>
<dbReference type="InterPro" id="IPR000743">
    <property type="entry name" value="Glyco_hydro_28"/>
</dbReference>
<evidence type="ECO:0000256" key="5">
    <source>
        <dbReference type="ARBA" id="ARBA00022801"/>
    </source>
</evidence>
<evidence type="ECO:0000256" key="3">
    <source>
        <dbReference type="ARBA" id="ARBA00022512"/>
    </source>
</evidence>
<evidence type="ECO:0000256" key="2">
    <source>
        <dbReference type="ARBA" id="ARBA00008834"/>
    </source>
</evidence>
<dbReference type="FunFam" id="2.160.20.10:FF:000012">
    <property type="entry name" value="Polygalacturonase At1g48100 family"/>
    <property type="match status" value="1"/>
</dbReference>
<comment type="subcellular location">
    <subcellularLocation>
        <location evidence="1">Secreted</location>
        <location evidence="1">Cell wall</location>
    </subcellularLocation>
</comment>
<dbReference type="InterPro" id="IPR006626">
    <property type="entry name" value="PbH1"/>
</dbReference>
<dbReference type="PANTHER" id="PTHR31375">
    <property type="match status" value="1"/>
</dbReference>
<evidence type="ECO:0000313" key="13">
    <source>
        <dbReference type="Proteomes" id="UP001634007"/>
    </source>
</evidence>
<comment type="caution">
    <text evidence="12">The sequence shown here is derived from an EMBL/GenBank/DDBJ whole genome shotgun (WGS) entry which is preliminary data.</text>
</comment>
<evidence type="ECO:0000256" key="11">
    <source>
        <dbReference type="SAM" id="SignalP"/>
    </source>
</evidence>